<dbReference type="PANTHER" id="PTHR14107">
    <property type="entry name" value="WD REPEAT PROTEIN"/>
    <property type="match status" value="1"/>
</dbReference>
<feature type="region of interest" description="Disordered" evidence="4">
    <location>
        <begin position="509"/>
        <end position="549"/>
    </location>
</feature>
<sequence length="737" mass="81072">MESATTFVAPEGVYTVIEEHKPSVLQTHAANTSPLSFPARVSVITVKYPAGKDKGGGAQSFAHLLGGNNSKKEKEKAVKEKEDATSLSSSDQDEQIDDFAASSSPTAHAPTTIFSQHASKKKPSTPTKWSKPKNNMKTTSSTFITRTQNAEGYPRNLKDREGDVTFFFYNQVKTVLWVEAGSKAKEPLTRISFSSYPTCHSINQLTASPERLDIIIGFNTGDLIWLDPISSRYNRLNKGGCISSSACTSVRWVSGSVSLFLVSYADGTIVIYDRDREDGVFTPQEPVGSVSSEHWDPSDSIFVTIPPWHPVTHAGDSDLDKPASDAKSDKSIKNPVSHWRVAPKGKAVVDFVFSPDVKYVGAISEDGCLRVIDALAEQLVDCYSSYFGALTCIAWSPDGRYIITGGQDDLITIFSPWEQRVVARCQGHSSFVTCVAFDETRCHDGLILFPDHDISSFLEKWDFSSGALHRPKNLHAQHSHSHSHAYRQSISATYSTASFAYRSRSGQADGMSSEALYPPPPSSSTPVPGDGGLDEPSFDSGSPRYHPAPSRNEIAVVQPLLVKHLQASSLSSPSPPEPLPTAISFLPKHMLTSTKNGIVKLWVRPLALKAAASRAGASLDGLRSRLQLLAPKAATRDNFEGTRSNLDRSSKPIRYYLFTSFVPYRDDEQLNPQGVYKHLWYPTEKDEEHFRALRKLIQSHRSTFNAEKLEFGCIKQGMYVSKKDWKGILLSNATPAE</sequence>
<keyword evidence="2" id="KW-0677">Repeat</keyword>
<dbReference type="InterPro" id="IPR051362">
    <property type="entry name" value="WD_repeat_creC_regulators"/>
</dbReference>
<evidence type="ECO:0000313" key="6">
    <source>
        <dbReference type="Proteomes" id="UP000518752"/>
    </source>
</evidence>
<dbReference type="EMBL" id="JAACJN010000031">
    <property type="protein sequence ID" value="KAF5387580.1"/>
    <property type="molecule type" value="Genomic_DNA"/>
</dbReference>
<dbReference type="PROSITE" id="PS50082">
    <property type="entry name" value="WD_REPEATS_2"/>
    <property type="match status" value="1"/>
</dbReference>
<keyword evidence="6" id="KW-1185">Reference proteome</keyword>
<dbReference type="SMART" id="SM00320">
    <property type="entry name" value="WD40"/>
    <property type="match status" value="5"/>
</dbReference>
<dbReference type="SUPFAM" id="SSF50978">
    <property type="entry name" value="WD40 repeat-like"/>
    <property type="match status" value="1"/>
</dbReference>
<reference evidence="5 6" key="1">
    <citation type="journal article" date="2020" name="ISME J.">
        <title>Uncovering the hidden diversity of litter-decomposition mechanisms in mushroom-forming fungi.</title>
        <authorList>
            <person name="Floudas D."/>
            <person name="Bentzer J."/>
            <person name="Ahren D."/>
            <person name="Johansson T."/>
            <person name="Persson P."/>
            <person name="Tunlid A."/>
        </authorList>
    </citation>
    <scope>NUCLEOTIDE SEQUENCE [LARGE SCALE GENOMIC DNA]</scope>
    <source>
        <strain evidence="5 6">CBS 406.79</strain>
    </source>
</reference>
<dbReference type="PANTHER" id="PTHR14107:SF16">
    <property type="entry name" value="AT02583P"/>
    <property type="match status" value="1"/>
</dbReference>
<accession>A0A8H5HQH0</accession>
<evidence type="ECO:0000256" key="1">
    <source>
        <dbReference type="ARBA" id="ARBA00022574"/>
    </source>
</evidence>
<dbReference type="GO" id="GO:0051286">
    <property type="term" value="C:cell tip"/>
    <property type="evidence" value="ECO:0007669"/>
    <property type="project" value="TreeGrafter"/>
</dbReference>
<feature type="compositionally biased region" description="Basic and acidic residues" evidence="4">
    <location>
        <begin position="70"/>
        <end position="84"/>
    </location>
</feature>
<dbReference type="Gene3D" id="2.130.10.10">
    <property type="entry name" value="YVTN repeat-like/Quinoprotein amine dehydrogenase"/>
    <property type="match status" value="1"/>
</dbReference>
<feature type="compositionally biased region" description="Low complexity" evidence="4">
    <location>
        <begin position="100"/>
        <end position="112"/>
    </location>
</feature>
<evidence type="ECO:0000313" key="5">
    <source>
        <dbReference type="EMBL" id="KAF5387580.1"/>
    </source>
</evidence>
<evidence type="ECO:0000256" key="4">
    <source>
        <dbReference type="SAM" id="MobiDB-lite"/>
    </source>
</evidence>
<dbReference type="InterPro" id="IPR036322">
    <property type="entry name" value="WD40_repeat_dom_sf"/>
</dbReference>
<dbReference type="OrthoDB" id="3367at2759"/>
<evidence type="ECO:0008006" key="7">
    <source>
        <dbReference type="Google" id="ProtNLM"/>
    </source>
</evidence>
<dbReference type="InterPro" id="IPR015943">
    <property type="entry name" value="WD40/YVTN_repeat-like_dom_sf"/>
</dbReference>
<protein>
    <recommendedName>
        <fullName evidence="7">Catabolite repression protein creC</fullName>
    </recommendedName>
</protein>
<dbReference type="Proteomes" id="UP000518752">
    <property type="component" value="Unassembled WGS sequence"/>
</dbReference>
<name>A0A8H5HQH0_9AGAR</name>
<evidence type="ECO:0000256" key="2">
    <source>
        <dbReference type="ARBA" id="ARBA00022737"/>
    </source>
</evidence>
<feature type="compositionally biased region" description="Low complexity" evidence="4">
    <location>
        <begin position="124"/>
        <end position="133"/>
    </location>
</feature>
<dbReference type="InterPro" id="IPR001680">
    <property type="entry name" value="WD40_rpt"/>
</dbReference>
<proteinExistence type="predicted"/>
<gene>
    <name evidence="5" type="ORF">D9757_006586</name>
</gene>
<feature type="region of interest" description="Disordered" evidence="4">
    <location>
        <begin position="49"/>
        <end position="138"/>
    </location>
</feature>
<keyword evidence="1 3" id="KW-0853">WD repeat</keyword>
<comment type="caution">
    <text evidence="5">The sequence shown here is derived from an EMBL/GenBank/DDBJ whole genome shotgun (WGS) entry which is preliminary data.</text>
</comment>
<evidence type="ECO:0000256" key="3">
    <source>
        <dbReference type="PROSITE-ProRule" id="PRU00221"/>
    </source>
</evidence>
<organism evidence="5 6">
    <name type="scientific">Collybiopsis confluens</name>
    <dbReference type="NCBI Taxonomy" id="2823264"/>
    <lineage>
        <taxon>Eukaryota</taxon>
        <taxon>Fungi</taxon>
        <taxon>Dikarya</taxon>
        <taxon>Basidiomycota</taxon>
        <taxon>Agaricomycotina</taxon>
        <taxon>Agaricomycetes</taxon>
        <taxon>Agaricomycetidae</taxon>
        <taxon>Agaricales</taxon>
        <taxon>Marasmiineae</taxon>
        <taxon>Omphalotaceae</taxon>
        <taxon>Collybiopsis</taxon>
    </lineage>
</organism>
<dbReference type="GO" id="GO:0045013">
    <property type="term" value="P:carbon catabolite repression of transcription"/>
    <property type="evidence" value="ECO:0007669"/>
    <property type="project" value="TreeGrafter"/>
</dbReference>
<dbReference type="AlphaFoldDB" id="A0A8H5HQH0"/>
<dbReference type="GO" id="GO:0005634">
    <property type="term" value="C:nucleus"/>
    <property type="evidence" value="ECO:0007669"/>
    <property type="project" value="TreeGrafter"/>
</dbReference>
<dbReference type="GO" id="GO:0032153">
    <property type="term" value="C:cell division site"/>
    <property type="evidence" value="ECO:0007669"/>
    <property type="project" value="TreeGrafter"/>
</dbReference>
<dbReference type="Pfam" id="PF00400">
    <property type="entry name" value="WD40"/>
    <property type="match status" value="1"/>
</dbReference>
<feature type="repeat" description="WD" evidence="3">
    <location>
        <begin position="383"/>
        <end position="415"/>
    </location>
</feature>